<keyword evidence="4" id="KW-1185">Reference proteome</keyword>
<dbReference type="RefSeq" id="WP_095422954.1">
    <property type="nucleotide sequence ID" value="NZ_CP022991.1"/>
</dbReference>
<reference evidence="3 4" key="1">
    <citation type="submission" date="2017-08" db="EMBL/GenBank/DDBJ databases">
        <title>Identification and genetic characteristics of simultaneous BTEX- and naphthalene-degrading Paraburkholderia sp. BN5 isolated from petroleum-contaminated soil.</title>
        <authorList>
            <person name="Lee Y."/>
            <person name="Jeon C.O."/>
        </authorList>
    </citation>
    <scope>NUCLEOTIDE SEQUENCE [LARGE SCALE GENOMIC DNA]</scope>
    <source>
        <strain evidence="3 4">BN5</strain>
        <plasmid evidence="3 4">pBN1</plasmid>
    </source>
</reference>
<name>A0A248VVR9_9BURK</name>
<dbReference type="Pfam" id="PF00582">
    <property type="entry name" value="Usp"/>
    <property type="match status" value="2"/>
</dbReference>
<feature type="domain" description="UspA" evidence="2">
    <location>
        <begin position="15"/>
        <end position="160"/>
    </location>
</feature>
<evidence type="ECO:0000259" key="2">
    <source>
        <dbReference type="Pfam" id="PF00582"/>
    </source>
</evidence>
<gene>
    <name evidence="3" type="ORF">CJU94_33355</name>
</gene>
<organism evidence="3 4">
    <name type="scientific">Paraburkholderia aromaticivorans</name>
    <dbReference type="NCBI Taxonomy" id="2026199"/>
    <lineage>
        <taxon>Bacteria</taxon>
        <taxon>Pseudomonadati</taxon>
        <taxon>Pseudomonadota</taxon>
        <taxon>Betaproteobacteria</taxon>
        <taxon>Burkholderiales</taxon>
        <taxon>Burkholderiaceae</taxon>
        <taxon>Paraburkholderia</taxon>
    </lineage>
</organism>
<dbReference type="PRINTS" id="PR01438">
    <property type="entry name" value="UNVRSLSTRESS"/>
</dbReference>
<evidence type="ECO:0000313" key="4">
    <source>
        <dbReference type="Proteomes" id="UP000215158"/>
    </source>
</evidence>
<dbReference type="CDD" id="cd00293">
    <property type="entry name" value="USP-like"/>
    <property type="match status" value="2"/>
</dbReference>
<accession>A0A248VVR9</accession>
<dbReference type="Proteomes" id="UP000215158">
    <property type="component" value="Plasmid pBN1"/>
</dbReference>
<dbReference type="PANTHER" id="PTHR46268:SF6">
    <property type="entry name" value="UNIVERSAL STRESS PROTEIN UP12"/>
    <property type="match status" value="1"/>
</dbReference>
<dbReference type="EMBL" id="CP022991">
    <property type="protein sequence ID" value="ASW03121.1"/>
    <property type="molecule type" value="Genomic_DNA"/>
</dbReference>
<keyword evidence="3" id="KW-0614">Plasmid</keyword>
<dbReference type="InterPro" id="IPR006015">
    <property type="entry name" value="Universal_stress_UspA"/>
</dbReference>
<protein>
    <submittedName>
        <fullName evidence="3">Universal stress protein UspA</fullName>
    </submittedName>
</protein>
<feature type="domain" description="UspA" evidence="2">
    <location>
        <begin position="172"/>
        <end position="312"/>
    </location>
</feature>
<dbReference type="PANTHER" id="PTHR46268">
    <property type="entry name" value="STRESS RESPONSE PROTEIN NHAX"/>
    <property type="match status" value="1"/>
</dbReference>
<dbReference type="SUPFAM" id="SSF52402">
    <property type="entry name" value="Adenine nucleotide alpha hydrolases-like"/>
    <property type="match status" value="2"/>
</dbReference>
<dbReference type="AlphaFoldDB" id="A0A248VVR9"/>
<dbReference type="OrthoDB" id="8547832at2"/>
<dbReference type="InterPro" id="IPR014729">
    <property type="entry name" value="Rossmann-like_a/b/a_fold"/>
</dbReference>
<dbReference type="KEGG" id="parb:CJU94_33355"/>
<evidence type="ECO:0000256" key="1">
    <source>
        <dbReference type="ARBA" id="ARBA00008791"/>
    </source>
</evidence>
<dbReference type="Gene3D" id="3.40.50.620">
    <property type="entry name" value="HUPs"/>
    <property type="match status" value="2"/>
</dbReference>
<comment type="similarity">
    <text evidence="1">Belongs to the universal stress protein A family.</text>
</comment>
<geneLocation type="plasmid" evidence="3 4">
    <name>pBN1</name>
</geneLocation>
<proteinExistence type="inferred from homology"/>
<sequence length="316" mass="34088">MNPASSTLLDHDEVGRILIAVDASPASLRAAAYVQGIAAPGAHVRIVSVAEDPRRLIPLDPLVGVDLSSVRDELLRGAEDAVTQAQSIFSSGETVVDTEVIDLSMQGRDLAHALLEAARTWRADLLVVGTRQNRRLLRWLEGTVSEPLARICPCSILVVPVSYERDICGGPKRMLFAVDGSSPSRHALRYGLKFATKQTSLRLVHILDQAVRMSDFVPLPLFEDALVKEGNAALAAAAELLAGLRIAAESAMISTERTGDDVPHAIVREADHWNADLVVMGTHGRRGISRWLLGSVASRVLRITHVPVLLVRPIAA</sequence>
<evidence type="ECO:0000313" key="3">
    <source>
        <dbReference type="EMBL" id="ASW03121.1"/>
    </source>
</evidence>
<dbReference type="InterPro" id="IPR006016">
    <property type="entry name" value="UspA"/>
</dbReference>